<keyword evidence="2" id="KW-1185">Reference proteome</keyword>
<dbReference type="Proteomes" id="UP001157006">
    <property type="component" value="Chromosome 6"/>
</dbReference>
<protein>
    <submittedName>
        <fullName evidence="1">Uncharacterized protein</fullName>
    </submittedName>
</protein>
<accession>A0AAV1B935</accession>
<sequence length="90" mass="10180">MRRDIKSSCILLDEDYEAKSAEFGVTRFAGRHGYIAPAFADLNPCSQEIPHMPRPYKNAKYEEALEKFDSVLGTKPELEEATFTSYNVAC</sequence>
<dbReference type="SUPFAM" id="SSF56112">
    <property type="entry name" value="Protein kinase-like (PK-like)"/>
    <property type="match status" value="1"/>
</dbReference>
<organism evidence="1 2">
    <name type="scientific">Vicia faba</name>
    <name type="common">Broad bean</name>
    <name type="synonym">Faba vulgaris</name>
    <dbReference type="NCBI Taxonomy" id="3906"/>
    <lineage>
        <taxon>Eukaryota</taxon>
        <taxon>Viridiplantae</taxon>
        <taxon>Streptophyta</taxon>
        <taxon>Embryophyta</taxon>
        <taxon>Tracheophyta</taxon>
        <taxon>Spermatophyta</taxon>
        <taxon>Magnoliopsida</taxon>
        <taxon>eudicotyledons</taxon>
        <taxon>Gunneridae</taxon>
        <taxon>Pentapetalae</taxon>
        <taxon>rosids</taxon>
        <taxon>fabids</taxon>
        <taxon>Fabales</taxon>
        <taxon>Fabaceae</taxon>
        <taxon>Papilionoideae</taxon>
        <taxon>50 kb inversion clade</taxon>
        <taxon>NPAAA clade</taxon>
        <taxon>Hologalegina</taxon>
        <taxon>IRL clade</taxon>
        <taxon>Fabeae</taxon>
        <taxon>Vicia</taxon>
    </lineage>
</organism>
<name>A0AAV1B935_VICFA</name>
<reference evidence="1 2" key="1">
    <citation type="submission" date="2023-01" db="EMBL/GenBank/DDBJ databases">
        <authorList>
            <person name="Kreplak J."/>
        </authorList>
    </citation>
    <scope>NUCLEOTIDE SEQUENCE [LARGE SCALE GENOMIC DNA]</scope>
</reference>
<dbReference type="Gene3D" id="1.10.510.10">
    <property type="entry name" value="Transferase(Phosphotransferase) domain 1"/>
    <property type="match status" value="1"/>
</dbReference>
<dbReference type="InterPro" id="IPR011009">
    <property type="entry name" value="Kinase-like_dom_sf"/>
</dbReference>
<dbReference type="EMBL" id="OX451741">
    <property type="protein sequence ID" value="CAI8618772.1"/>
    <property type="molecule type" value="Genomic_DNA"/>
</dbReference>
<evidence type="ECO:0000313" key="1">
    <source>
        <dbReference type="EMBL" id="CAI8618772.1"/>
    </source>
</evidence>
<dbReference type="AlphaFoldDB" id="A0AAV1B935"/>
<evidence type="ECO:0000313" key="2">
    <source>
        <dbReference type="Proteomes" id="UP001157006"/>
    </source>
</evidence>
<proteinExistence type="predicted"/>
<gene>
    <name evidence="1" type="ORF">VFH_VI139160</name>
</gene>